<protein>
    <submittedName>
        <fullName evidence="1">Uncharacterized protein</fullName>
    </submittedName>
</protein>
<accession>A0A2T7PL74</accession>
<gene>
    <name evidence="1" type="ORF">C0Q70_05431</name>
</gene>
<proteinExistence type="predicted"/>
<dbReference type="EMBL" id="PZQS01000003">
    <property type="protein sequence ID" value="PVD34168.1"/>
    <property type="molecule type" value="Genomic_DNA"/>
</dbReference>
<keyword evidence="2" id="KW-1185">Reference proteome</keyword>
<evidence type="ECO:0000313" key="2">
    <source>
        <dbReference type="Proteomes" id="UP000245119"/>
    </source>
</evidence>
<organism evidence="1 2">
    <name type="scientific">Pomacea canaliculata</name>
    <name type="common">Golden apple snail</name>
    <dbReference type="NCBI Taxonomy" id="400727"/>
    <lineage>
        <taxon>Eukaryota</taxon>
        <taxon>Metazoa</taxon>
        <taxon>Spiralia</taxon>
        <taxon>Lophotrochozoa</taxon>
        <taxon>Mollusca</taxon>
        <taxon>Gastropoda</taxon>
        <taxon>Caenogastropoda</taxon>
        <taxon>Architaenioglossa</taxon>
        <taxon>Ampullarioidea</taxon>
        <taxon>Ampullariidae</taxon>
        <taxon>Pomacea</taxon>
    </lineage>
</organism>
<dbReference type="Proteomes" id="UP000245119">
    <property type="component" value="Linkage Group LG3"/>
</dbReference>
<reference evidence="1 2" key="1">
    <citation type="submission" date="2018-04" db="EMBL/GenBank/DDBJ databases">
        <title>The genome of golden apple snail Pomacea canaliculata provides insight into stress tolerance and invasive adaptation.</title>
        <authorList>
            <person name="Liu C."/>
            <person name="Liu B."/>
            <person name="Ren Y."/>
            <person name="Zhang Y."/>
            <person name="Wang H."/>
            <person name="Li S."/>
            <person name="Jiang F."/>
            <person name="Yin L."/>
            <person name="Zhang G."/>
            <person name="Qian W."/>
            <person name="Fan W."/>
        </authorList>
    </citation>
    <scope>NUCLEOTIDE SEQUENCE [LARGE SCALE GENOMIC DNA]</scope>
    <source>
        <strain evidence="1">SZHN2017</strain>
        <tissue evidence="1">Muscle</tissue>
    </source>
</reference>
<comment type="caution">
    <text evidence="1">The sequence shown here is derived from an EMBL/GenBank/DDBJ whole genome shotgun (WGS) entry which is preliminary data.</text>
</comment>
<name>A0A2T7PL74_POMCA</name>
<sequence>MHAPLSNYYFFPSAKKCGAPEQTRTGRWKPHPTRNCLCQSARVAYLPPQPKLSSAPVCLLSAVGNRSAKREWCHQALDLSLKLKQTPLRV</sequence>
<evidence type="ECO:0000313" key="1">
    <source>
        <dbReference type="EMBL" id="PVD34168.1"/>
    </source>
</evidence>
<dbReference type="AlphaFoldDB" id="A0A2T7PL74"/>